<evidence type="ECO:0000256" key="1">
    <source>
        <dbReference type="SAM" id="Phobius"/>
    </source>
</evidence>
<evidence type="ECO:0000313" key="2">
    <source>
        <dbReference type="EMBL" id="TYH18693.1"/>
    </source>
</evidence>
<proteinExistence type="predicted"/>
<name>A0A5D2GL24_GOSDA</name>
<keyword evidence="1" id="KW-1133">Transmembrane helix</keyword>
<keyword evidence="1" id="KW-0472">Membrane</keyword>
<reference evidence="2 3" key="1">
    <citation type="submission" date="2019-06" db="EMBL/GenBank/DDBJ databases">
        <title>WGS assembly of Gossypium darwinii.</title>
        <authorList>
            <person name="Chen Z.J."/>
            <person name="Sreedasyam A."/>
            <person name="Ando A."/>
            <person name="Song Q."/>
            <person name="De L."/>
            <person name="Hulse-Kemp A."/>
            <person name="Ding M."/>
            <person name="Ye W."/>
            <person name="Kirkbride R."/>
            <person name="Jenkins J."/>
            <person name="Plott C."/>
            <person name="Lovell J."/>
            <person name="Lin Y.-M."/>
            <person name="Vaughn R."/>
            <person name="Liu B."/>
            <person name="Li W."/>
            <person name="Simpson S."/>
            <person name="Scheffler B."/>
            <person name="Saski C."/>
            <person name="Grover C."/>
            <person name="Hu G."/>
            <person name="Conover J."/>
            <person name="Carlson J."/>
            <person name="Shu S."/>
            <person name="Boston L."/>
            <person name="Williams M."/>
            <person name="Peterson D."/>
            <person name="Mcgee K."/>
            <person name="Jones D."/>
            <person name="Wendel J."/>
            <person name="Stelly D."/>
            <person name="Grimwood J."/>
            <person name="Schmutz J."/>
        </authorList>
    </citation>
    <scope>NUCLEOTIDE SEQUENCE [LARGE SCALE GENOMIC DNA]</scope>
    <source>
        <strain evidence="2">1808015.09</strain>
    </source>
</reference>
<dbReference type="Proteomes" id="UP000323506">
    <property type="component" value="Chromosome A05"/>
</dbReference>
<keyword evidence="1" id="KW-0812">Transmembrane</keyword>
<protein>
    <submittedName>
        <fullName evidence="2">Uncharacterized protein</fullName>
    </submittedName>
</protein>
<dbReference type="AlphaFoldDB" id="A0A5D2GL24"/>
<sequence length="88" mass="10904">MGMYLTWLWLDFSKLWFAVMLLVFRFVRCKYVFHRDIFFLMHFVIRKQAIGIIPYDSMKEPMEMYFLVLRFEGSLKLFLRKNFEVSLD</sequence>
<evidence type="ECO:0000313" key="3">
    <source>
        <dbReference type="Proteomes" id="UP000323506"/>
    </source>
</evidence>
<dbReference type="EMBL" id="CM017692">
    <property type="protein sequence ID" value="TYH18693.1"/>
    <property type="molecule type" value="Genomic_DNA"/>
</dbReference>
<feature type="transmembrane region" description="Helical" evidence="1">
    <location>
        <begin position="6"/>
        <end position="27"/>
    </location>
</feature>
<accession>A0A5D2GL24</accession>
<keyword evidence="3" id="KW-1185">Reference proteome</keyword>
<gene>
    <name evidence="2" type="ORF">ES288_A05G293200v1</name>
</gene>
<organism evidence="2 3">
    <name type="scientific">Gossypium darwinii</name>
    <name type="common">Darwin's cotton</name>
    <name type="synonym">Gossypium barbadense var. darwinii</name>
    <dbReference type="NCBI Taxonomy" id="34276"/>
    <lineage>
        <taxon>Eukaryota</taxon>
        <taxon>Viridiplantae</taxon>
        <taxon>Streptophyta</taxon>
        <taxon>Embryophyta</taxon>
        <taxon>Tracheophyta</taxon>
        <taxon>Spermatophyta</taxon>
        <taxon>Magnoliopsida</taxon>
        <taxon>eudicotyledons</taxon>
        <taxon>Gunneridae</taxon>
        <taxon>Pentapetalae</taxon>
        <taxon>rosids</taxon>
        <taxon>malvids</taxon>
        <taxon>Malvales</taxon>
        <taxon>Malvaceae</taxon>
        <taxon>Malvoideae</taxon>
        <taxon>Gossypium</taxon>
    </lineage>
</organism>